<dbReference type="Proteomes" id="UP000034607">
    <property type="component" value="Unassembled WGS sequence"/>
</dbReference>
<sequence length="420" mass="47886">MKTSVSWVQFLSRNRTGIAVCVLVFLSFLHLFFALRTHVFFSGDDFAVLAYIRAHTALDMTRTFLTQGDIWGFKKILGYLFFTAIFRSFGIQSLFFLLFNHLLHTINVILVFSLVSALTKDRLTGLFSGLVANRLYLFYFSNIHEYLALFFILISAWLFLKYPGYLYLSGLAFLLGLLTKEITLTFLFLMLAIVLLRKYSLTRVIPFICLSFIYLMFQALPFISRLPVSPDHPYRLGFPTWGNWLFYLNFPAIFLAVAIVIFRRRHTALPVLLGYLAAILPVLFLVNRREIYYQYIPTSFLAVLFGLVLPRISAKSIPVYLAAALTLGGRSLFPPVAFRSYPNWQLVSINNALTVIASNLASRPGSVNINLESLPLERDARLMLGSQVVDLFLPPALSADYVFNYNRDTHVLSAVKKSLH</sequence>
<keyword evidence="1" id="KW-0472">Membrane</keyword>
<feature type="transmembrane region" description="Helical" evidence="1">
    <location>
        <begin position="244"/>
        <end position="262"/>
    </location>
</feature>
<feature type="transmembrane region" description="Helical" evidence="1">
    <location>
        <begin position="269"/>
        <end position="286"/>
    </location>
</feature>
<name>A0A0G1TRH3_9BACT</name>
<feature type="transmembrane region" description="Helical" evidence="1">
    <location>
        <begin position="292"/>
        <end position="309"/>
    </location>
</feature>
<accession>A0A0G1TRH3</accession>
<feature type="transmembrane region" description="Helical" evidence="1">
    <location>
        <begin position="16"/>
        <end position="35"/>
    </location>
</feature>
<dbReference type="AlphaFoldDB" id="A0A0G1TRH3"/>
<organism evidence="2 3">
    <name type="scientific">Candidatus Amesbacteria bacterium GW2011_GWA2_47_11</name>
    <dbReference type="NCBI Taxonomy" id="1618357"/>
    <lineage>
        <taxon>Bacteria</taxon>
        <taxon>Candidatus Amesiibacteriota</taxon>
    </lineage>
</organism>
<dbReference type="EMBL" id="LCNM01000003">
    <property type="protein sequence ID" value="KKU56748.1"/>
    <property type="molecule type" value="Genomic_DNA"/>
</dbReference>
<keyword evidence="1" id="KW-1133">Transmembrane helix</keyword>
<evidence type="ECO:0000256" key="1">
    <source>
        <dbReference type="SAM" id="Phobius"/>
    </source>
</evidence>
<protein>
    <recommendedName>
        <fullName evidence="4">Glycosyltransferase RgtA/B/C/D-like domain-containing protein</fullName>
    </recommendedName>
</protein>
<feature type="transmembrane region" description="Helical" evidence="1">
    <location>
        <begin position="166"/>
        <end position="192"/>
    </location>
</feature>
<evidence type="ECO:0000313" key="2">
    <source>
        <dbReference type="EMBL" id="KKU56748.1"/>
    </source>
</evidence>
<gene>
    <name evidence="2" type="ORF">UX78_C0003G0024</name>
</gene>
<evidence type="ECO:0008006" key="4">
    <source>
        <dbReference type="Google" id="ProtNLM"/>
    </source>
</evidence>
<feature type="transmembrane region" description="Helical" evidence="1">
    <location>
        <begin position="204"/>
        <end position="224"/>
    </location>
</feature>
<reference evidence="2 3" key="1">
    <citation type="journal article" date="2015" name="Nature">
        <title>rRNA introns, odd ribosomes, and small enigmatic genomes across a large radiation of phyla.</title>
        <authorList>
            <person name="Brown C.T."/>
            <person name="Hug L.A."/>
            <person name="Thomas B.C."/>
            <person name="Sharon I."/>
            <person name="Castelle C.J."/>
            <person name="Singh A."/>
            <person name="Wilkins M.J."/>
            <person name="Williams K.H."/>
            <person name="Banfield J.F."/>
        </authorList>
    </citation>
    <scope>NUCLEOTIDE SEQUENCE [LARGE SCALE GENOMIC DNA]</scope>
</reference>
<feature type="transmembrane region" description="Helical" evidence="1">
    <location>
        <begin position="105"/>
        <end position="123"/>
    </location>
</feature>
<comment type="caution">
    <text evidence="2">The sequence shown here is derived from an EMBL/GenBank/DDBJ whole genome shotgun (WGS) entry which is preliminary data.</text>
</comment>
<keyword evidence="1" id="KW-0812">Transmembrane</keyword>
<feature type="transmembrane region" description="Helical" evidence="1">
    <location>
        <begin position="135"/>
        <end position="160"/>
    </location>
</feature>
<evidence type="ECO:0000313" key="3">
    <source>
        <dbReference type="Proteomes" id="UP000034607"/>
    </source>
</evidence>
<proteinExistence type="predicted"/>